<evidence type="ECO:0000313" key="2">
    <source>
        <dbReference type="EMBL" id="XAO76302.1"/>
    </source>
</evidence>
<accession>A0AAU6WWI0</accession>
<dbReference type="RefSeq" id="WP_345767690.1">
    <property type="nucleotide sequence ID" value="NZ_CP154834.1"/>
</dbReference>
<evidence type="ECO:0000313" key="3">
    <source>
        <dbReference type="Proteomes" id="UP001463665"/>
    </source>
</evidence>
<reference evidence="2 3" key="1">
    <citation type="submission" date="2024-04" db="EMBL/GenBank/DDBJ databases">
        <title>Genome sequencing and assembly of rice foliar adapted Chryseobacterium endophyticum OsEnb-ALM-A6.</title>
        <authorList>
            <person name="Kumar S."/>
            <person name="Javed M."/>
            <person name="Chouhan V."/>
            <person name="Charishma K."/>
            <person name="Patel A."/>
            <person name="Kumar M."/>
            <person name="Sahu K.P."/>
            <person name="Kumar A."/>
        </authorList>
    </citation>
    <scope>NUCLEOTIDE SEQUENCE [LARGE SCALE GENOMIC DNA]</scope>
    <source>
        <strain evidence="2 3">OsEnb-ALM-A6</strain>
    </source>
</reference>
<dbReference type="AlphaFoldDB" id="A0AAU6WWI0"/>
<evidence type="ECO:0000256" key="1">
    <source>
        <dbReference type="SAM" id="Phobius"/>
    </source>
</evidence>
<keyword evidence="1" id="KW-1133">Transmembrane helix</keyword>
<gene>
    <name evidence="2" type="ORF">AAFP95_11340</name>
</gene>
<proteinExistence type="predicted"/>
<dbReference type="EMBL" id="CP154834">
    <property type="protein sequence ID" value="XAO76302.1"/>
    <property type="molecule type" value="Genomic_DNA"/>
</dbReference>
<sequence>MMIFAFDVLKKDFSVIISAAMVGAIVFGLAFYSALTVSETHDKDLEFVE</sequence>
<dbReference type="Proteomes" id="UP001463665">
    <property type="component" value="Chromosome"/>
</dbReference>
<organism evidence="2 3">
    <name type="scientific">Chryseobacterium endophyticum</name>
    <dbReference type="NCBI Taxonomy" id="1854762"/>
    <lineage>
        <taxon>Bacteria</taxon>
        <taxon>Pseudomonadati</taxon>
        <taxon>Bacteroidota</taxon>
        <taxon>Flavobacteriia</taxon>
        <taxon>Flavobacteriales</taxon>
        <taxon>Weeksellaceae</taxon>
        <taxon>Chryseobacterium group</taxon>
        <taxon>Chryseobacterium</taxon>
    </lineage>
</organism>
<name>A0AAU6WWI0_9FLAO</name>
<keyword evidence="1" id="KW-0812">Transmembrane</keyword>
<feature type="transmembrane region" description="Helical" evidence="1">
    <location>
        <begin position="12"/>
        <end position="35"/>
    </location>
</feature>
<keyword evidence="3" id="KW-1185">Reference proteome</keyword>
<protein>
    <submittedName>
        <fullName evidence="2">Uncharacterized protein</fullName>
    </submittedName>
</protein>
<keyword evidence="1" id="KW-0472">Membrane</keyword>